<evidence type="ECO:0000256" key="5">
    <source>
        <dbReference type="ARBA" id="ARBA00022833"/>
    </source>
</evidence>
<proteinExistence type="predicted"/>
<dbReference type="RefSeq" id="XP_045260712.1">
    <property type="nucleotide sequence ID" value="XM_045414590.1"/>
</dbReference>
<dbReference type="EMBL" id="WVTB01000066">
    <property type="protein sequence ID" value="KAF3801553.1"/>
    <property type="molecule type" value="Genomic_DNA"/>
</dbReference>
<evidence type="ECO:0000313" key="9">
    <source>
        <dbReference type="Proteomes" id="UP000613401"/>
    </source>
</evidence>
<evidence type="ECO:0000256" key="3">
    <source>
        <dbReference type="ARBA" id="ARBA00022723"/>
    </source>
</evidence>
<gene>
    <name evidence="8" type="ORF">GCG54_00014769</name>
</gene>
<dbReference type="Pfam" id="PF07998">
    <property type="entry name" value="Peptidase_M54"/>
    <property type="match status" value="1"/>
</dbReference>
<evidence type="ECO:0000256" key="2">
    <source>
        <dbReference type="ARBA" id="ARBA00022670"/>
    </source>
</evidence>
<dbReference type="GO" id="GO:0006508">
    <property type="term" value="P:proteolysis"/>
    <property type="evidence" value="ECO:0007669"/>
    <property type="project" value="UniProtKB-KW"/>
</dbReference>
<evidence type="ECO:0000256" key="6">
    <source>
        <dbReference type="ARBA" id="ARBA00023049"/>
    </source>
</evidence>
<keyword evidence="9" id="KW-1185">Reference proteome</keyword>
<evidence type="ECO:0000256" key="4">
    <source>
        <dbReference type="ARBA" id="ARBA00022801"/>
    </source>
</evidence>
<dbReference type="GeneID" id="69021877"/>
<reference evidence="8" key="1">
    <citation type="journal article" date="2020" name="Phytopathology">
        <title>Genome sequence and comparative analysis of Colletotrichum gloeosporioides isolated from Liriodendron leaves.</title>
        <authorList>
            <person name="Fu F.F."/>
            <person name="Hao Z."/>
            <person name="Wang P."/>
            <person name="Lu Y."/>
            <person name="Xue L.J."/>
            <person name="Wei G."/>
            <person name="Tian Y."/>
            <person name="Baishi H."/>
            <person name="Xu H."/>
            <person name="Shi J."/>
            <person name="Cheng T."/>
            <person name="Wang G."/>
            <person name="Yi Y."/>
            <person name="Chen J."/>
        </authorList>
    </citation>
    <scope>NUCLEOTIDE SEQUENCE</scope>
    <source>
        <strain evidence="8">Lc1</strain>
    </source>
</reference>
<keyword evidence="6" id="KW-0482">Metalloprotease</keyword>
<dbReference type="Gene3D" id="3.40.390.10">
    <property type="entry name" value="Collagenase (Catalytic Domain)"/>
    <property type="match status" value="2"/>
</dbReference>
<dbReference type="InterPro" id="IPR012962">
    <property type="entry name" value="Pept_M54_archaemetzincn"/>
</dbReference>
<comment type="caution">
    <text evidence="8">The sequence shown here is derived from an EMBL/GenBank/DDBJ whole genome shotgun (WGS) entry which is preliminary data.</text>
</comment>
<dbReference type="AlphaFoldDB" id="A0A8H4CCL4"/>
<keyword evidence="4" id="KW-0378">Hydrolase</keyword>
<reference evidence="8" key="2">
    <citation type="submission" date="2020-03" db="EMBL/GenBank/DDBJ databases">
        <authorList>
            <person name="Fu F.-F."/>
            <person name="Chen J."/>
        </authorList>
    </citation>
    <scope>NUCLEOTIDE SEQUENCE</scope>
    <source>
        <strain evidence="8">Lc1</strain>
    </source>
</reference>
<sequence>MAPAKEKACTHQTVLLDASTYGRKTAGFERVPVDKRIAATTRSGRVPDGGASSPGPVAPDASTFPGPLVLPDDELALHPRYPPQSLRSWINGGYRNPITHDRKTLYVADVPRIDDSAAFMREWAEPDVEDLVDPAEFPRLEHPDTGDLVGYLAAFYHPLEVKLLPTPMRFVRWEAGGKADMVGLATGDKTVVGVRARPSKDEIARMQLNLSDLLDALMGVLPENAYACVLVAAQDLYEDEEDDFCCGRAFGGSRISVVSSFRYRPVLDLAFGVEVGHMWPLAHCARFVEGFCEEFERENGGGGEVGGNKKRKRGGRKATAGVTGGEVVLDLKKRTGTALGAAINAAKKAVVPKTKEEQRGLWFSRVARTAAHELGHCFGMDHCVYYACVMQGTAGLGEDARQPPYLCPVCEARVVYGLGEMGVVEGGKAGRWVEGRQREVERERMEATRAFCEGWKGVGMFAGYWGWLGKRMKQFDADDRKV</sequence>
<dbReference type="GO" id="GO:0046872">
    <property type="term" value="F:metal ion binding"/>
    <property type="evidence" value="ECO:0007669"/>
    <property type="project" value="UniProtKB-KW"/>
</dbReference>
<dbReference type="InterPro" id="IPR024079">
    <property type="entry name" value="MetalloPept_cat_dom_sf"/>
</dbReference>
<dbReference type="SUPFAM" id="SSF55486">
    <property type="entry name" value="Metalloproteases ('zincins'), catalytic domain"/>
    <property type="match status" value="1"/>
</dbReference>
<protein>
    <submittedName>
        <fullName evidence="8">Archaemetzincin-2</fullName>
    </submittedName>
</protein>
<dbReference type="Proteomes" id="UP000613401">
    <property type="component" value="Unassembled WGS sequence"/>
</dbReference>
<dbReference type="GO" id="GO:0008237">
    <property type="term" value="F:metallopeptidase activity"/>
    <property type="evidence" value="ECO:0007669"/>
    <property type="project" value="UniProtKB-KW"/>
</dbReference>
<dbReference type="CDD" id="cd11375">
    <property type="entry name" value="Peptidase_M54"/>
    <property type="match status" value="1"/>
</dbReference>
<comment type="cofactor">
    <cofactor evidence="1">
        <name>Zn(2+)</name>
        <dbReference type="ChEBI" id="CHEBI:29105"/>
    </cofactor>
</comment>
<feature type="region of interest" description="Disordered" evidence="7">
    <location>
        <begin position="298"/>
        <end position="317"/>
    </location>
</feature>
<accession>A0A8H4CCL4</accession>
<keyword evidence="2" id="KW-0645">Protease</keyword>
<keyword evidence="5" id="KW-0862">Zinc</keyword>
<dbReference type="PANTHER" id="PTHR15910">
    <property type="entry name" value="ARCHAEMETZINCIN"/>
    <property type="match status" value="1"/>
</dbReference>
<organism evidence="8 9">
    <name type="scientific">Colletotrichum gloeosporioides</name>
    <name type="common">Anthracnose fungus</name>
    <name type="synonym">Glomerella cingulata</name>
    <dbReference type="NCBI Taxonomy" id="474922"/>
    <lineage>
        <taxon>Eukaryota</taxon>
        <taxon>Fungi</taxon>
        <taxon>Dikarya</taxon>
        <taxon>Ascomycota</taxon>
        <taxon>Pezizomycotina</taxon>
        <taxon>Sordariomycetes</taxon>
        <taxon>Hypocreomycetidae</taxon>
        <taxon>Glomerellales</taxon>
        <taxon>Glomerellaceae</taxon>
        <taxon>Colletotrichum</taxon>
        <taxon>Colletotrichum gloeosporioides species complex</taxon>
    </lineage>
</organism>
<keyword evidence="3" id="KW-0479">Metal-binding</keyword>
<name>A0A8H4CCL4_COLGL</name>
<evidence type="ECO:0000256" key="7">
    <source>
        <dbReference type="SAM" id="MobiDB-lite"/>
    </source>
</evidence>
<evidence type="ECO:0000256" key="1">
    <source>
        <dbReference type="ARBA" id="ARBA00001947"/>
    </source>
</evidence>
<evidence type="ECO:0000313" key="8">
    <source>
        <dbReference type="EMBL" id="KAF3801553.1"/>
    </source>
</evidence>
<dbReference type="PANTHER" id="PTHR15910:SF1">
    <property type="entry name" value="ARCHAEMETZINCIN-2"/>
    <property type="match status" value="1"/>
</dbReference>
<feature type="region of interest" description="Disordered" evidence="7">
    <location>
        <begin position="39"/>
        <end position="62"/>
    </location>
</feature>